<reference evidence="1" key="1">
    <citation type="submission" date="2021-02" db="EMBL/GenBank/DDBJ databases">
        <title>The CRISPR/cas machinery reduction and long-range gene transfer in the hot spring cyanobacterium Synechococcus.</title>
        <authorList>
            <person name="Dvorak P."/>
            <person name="Jahodarova E."/>
            <person name="Hasler P."/>
            <person name="Poulickova A."/>
        </authorList>
    </citation>
    <scope>NUCLEOTIDE SEQUENCE</scope>
    <source>
        <strain evidence="1">Rupite</strain>
    </source>
</reference>
<name>A0ABT0CFK1_THEVL</name>
<protein>
    <submittedName>
        <fullName evidence="1">Uncharacterized protein</fullName>
    </submittedName>
</protein>
<evidence type="ECO:0000313" key="2">
    <source>
        <dbReference type="Proteomes" id="UP000830835"/>
    </source>
</evidence>
<dbReference type="RefSeq" id="WP_244353241.1">
    <property type="nucleotide sequence ID" value="NZ_JAFIRA010000077.1"/>
</dbReference>
<keyword evidence="2" id="KW-1185">Reference proteome</keyword>
<dbReference type="Proteomes" id="UP000830835">
    <property type="component" value="Unassembled WGS sequence"/>
</dbReference>
<sequence>MITISPGEPEYKPPLPTRQEFVKQVTELTRDFKKGNHSWIPVVELGKQYEEKYGLLIQEVLQNCAKEHASLAAFLRSLPRYFAVHTVQGQAYFCPFTSPNEQAPLAARTVDLKSSAAEMVDIIRELLRSQGKAAGEYAHPGLVTTAYNSRYGHGILEGLRRRGLGANLRAFIAQCSSDFAIRAGSNGSWEVAYRSSTVKQSNPS</sequence>
<dbReference type="EMBL" id="JAFIRA010000077">
    <property type="protein sequence ID" value="MCJ2544551.1"/>
    <property type="molecule type" value="Genomic_DNA"/>
</dbReference>
<gene>
    <name evidence="1" type="ORF">JX360_16835</name>
</gene>
<evidence type="ECO:0000313" key="1">
    <source>
        <dbReference type="EMBL" id="MCJ2544551.1"/>
    </source>
</evidence>
<proteinExistence type="predicted"/>
<organism evidence="1 2">
    <name type="scientific">Thermostichus vulcanus str. 'Rupite'</name>
    <dbReference type="NCBI Taxonomy" id="2813851"/>
    <lineage>
        <taxon>Bacteria</taxon>
        <taxon>Bacillati</taxon>
        <taxon>Cyanobacteriota</taxon>
        <taxon>Cyanophyceae</taxon>
        <taxon>Thermostichales</taxon>
        <taxon>Thermostichaceae</taxon>
        <taxon>Thermostichus</taxon>
    </lineage>
</organism>
<comment type="caution">
    <text evidence="1">The sequence shown here is derived from an EMBL/GenBank/DDBJ whole genome shotgun (WGS) entry which is preliminary data.</text>
</comment>
<accession>A0ABT0CFK1</accession>